<dbReference type="GO" id="GO:0015628">
    <property type="term" value="P:protein secretion by the type II secretion system"/>
    <property type="evidence" value="ECO:0007669"/>
    <property type="project" value="TreeGrafter"/>
</dbReference>
<evidence type="ECO:0000256" key="2">
    <source>
        <dbReference type="SAM" id="Phobius"/>
    </source>
</evidence>
<dbReference type="InterPro" id="IPR004509">
    <property type="entry name" value="Competence_ComEA_HhH"/>
</dbReference>
<feature type="compositionally biased region" description="Gly residues" evidence="1">
    <location>
        <begin position="194"/>
        <end position="212"/>
    </location>
</feature>
<evidence type="ECO:0000313" key="4">
    <source>
        <dbReference type="EMBL" id="MDK4326237.1"/>
    </source>
</evidence>
<keyword evidence="2" id="KW-0812">Transmembrane</keyword>
<dbReference type="EMBL" id="JASNVP010000005">
    <property type="protein sequence ID" value="MDK4326237.1"/>
    <property type="molecule type" value="Genomic_DNA"/>
</dbReference>
<accession>A0AAP4BZM2</accession>
<keyword evidence="2" id="KW-1133">Transmembrane helix</keyword>
<evidence type="ECO:0000256" key="1">
    <source>
        <dbReference type="SAM" id="MobiDB-lite"/>
    </source>
</evidence>
<dbReference type="GO" id="GO:0006281">
    <property type="term" value="P:DNA repair"/>
    <property type="evidence" value="ECO:0007669"/>
    <property type="project" value="InterPro"/>
</dbReference>
<protein>
    <submittedName>
        <fullName evidence="4">ComEA family DNA-binding protein</fullName>
    </submittedName>
</protein>
<dbReference type="GO" id="GO:0003677">
    <property type="term" value="F:DNA binding"/>
    <property type="evidence" value="ECO:0007669"/>
    <property type="project" value="UniProtKB-KW"/>
</dbReference>
<dbReference type="Gene3D" id="1.10.150.320">
    <property type="entry name" value="Photosystem II 12 kDa extrinsic protein"/>
    <property type="match status" value="1"/>
</dbReference>
<feature type="compositionally biased region" description="Low complexity" evidence="1">
    <location>
        <begin position="76"/>
        <end position="87"/>
    </location>
</feature>
<dbReference type="PANTHER" id="PTHR21180">
    <property type="entry name" value="ENDONUCLEASE/EXONUCLEASE/PHOSPHATASE FAMILY DOMAIN-CONTAINING PROTEIN 1"/>
    <property type="match status" value="1"/>
</dbReference>
<feature type="region of interest" description="Disordered" evidence="1">
    <location>
        <begin position="76"/>
        <end position="112"/>
    </location>
</feature>
<dbReference type="SUPFAM" id="SSF47781">
    <property type="entry name" value="RuvA domain 2-like"/>
    <property type="match status" value="1"/>
</dbReference>
<dbReference type="AlphaFoldDB" id="A0AAP4BZM2"/>
<dbReference type="InterPro" id="IPR003583">
    <property type="entry name" value="Hlx-hairpin-Hlx_DNA-bd_motif"/>
</dbReference>
<comment type="caution">
    <text evidence="4">The sequence shown here is derived from an EMBL/GenBank/DDBJ whole genome shotgun (WGS) entry which is preliminary data.</text>
</comment>
<dbReference type="Proteomes" id="UP001226160">
    <property type="component" value="Unassembled WGS sequence"/>
</dbReference>
<dbReference type="RefSeq" id="WP_018120959.1">
    <property type="nucleotide sequence ID" value="NZ_CABIYR010000001.1"/>
</dbReference>
<feature type="domain" description="Helix-hairpin-helix DNA-binding motif class 1" evidence="3">
    <location>
        <begin position="255"/>
        <end position="274"/>
    </location>
</feature>
<sequence>MSPTARVKERIAELTRPTGEEDLMAVDYPKPRFSLSTAAAVAAAGLAFLGCLLWWAVSSLGQGSGQADFAALAEDSAPSGSAGASSTDDAHSTDDAAATSPGSEQKSPKHAAVTGTVDAGAHSSDDIVVSVVGLVQNPGIMTLPDGSRAADALAVAGVLPEADLVRINHAELLRDGQQLVVVGPDDPAPPVSGSGTGGTGGGAGNAGAGQGASTGPISLNTATVAELTALHGVGEATASAIIEFRESNGGFASVEQLLEVSGIGPAKFSRLQDEVTV</sequence>
<dbReference type="GeneID" id="64188899"/>
<dbReference type="NCBIfam" id="TIGR00426">
    <property type="entry name" value="competence protein ComEA helix-hairpin-helix repeat region"/>
    <property type="match status" value="1"/>
</dbReference>
<feature type="region of interest" description="Disordered" evidence="1">
    <location>
        <begin position="184"/>
        <end position="214"/>
    </location>
</feature>
<reference evidence="4" key="1">
    <citation type="submission" date="2023-05" db="EMBL/GenBank/DDBJ databases">
        <title>Metabolic capabilities are highly conserved among human nasal-associated Corynebacterium species in pangenomic analyses.</title>
        <authorList>
            <person name="Tran T.H."/>
            <person name="Roberts A.Q."/>
            <person name="Escapa I.F."/>
            <person name="Gao W."/>
            <person name="Conlan S."/>
            <person name="Kong H."/>
            <person name="Segre J.A."/>
            <person name="Kelly M.S."/>
            <person name="Lemon K.P."/>
        </authorList>
    </citation>
    <scope>NUCLEOTIDE SEQUENCE</scope>
    <source>
        <strain evidence="4">KPL2654</strain>
    </source>
</reference>
<dbReference type="InterPro" id="IPR010994">
    <property type="entry name" value="RuvA_2-like"/>
</dbReference>
<gene>
    <name evidence="4" type="ORF">QPX54_06905</name>
</gene>
<feature type="domain" description="Helix-hairpin-helix DNA-binding motif class 1" evidence="3">
    <location>
        <begin position="225"/>
        <end position="244"/>
    </location>
</feature>
<dbReference type="Pfam" id="PF12836">
    <property type="entry name" value="HHH_3"/>
    <property type="match status" value="1"/>
</dbReference>
<organism evidence="4 5">
    <name type="scientific">Corynebacterium propinquum</name>
    <dbReference type="NCBI Taxonomy" id="43769"/>
    <lineage>
        <taxon>Bacteria</taxon>
        <taxon>Bacillati</taxon>
        <taxon>Actinomycetota</taxon>
        <taxon>Actinomycetes</taxon>
        <taxon>Mycobacteriales</taxon>
        <taxon>Corynebacteriaceae</taxon>
        <taxon>Corynebacterium</taxon>
    </lineage>
</organism>
<dbReference type="PANTHER" id="PTHR21180:SF32">
    <property type="entry name" value="ENDONUCLEASE_EXONUCLEASE_PHOSPHATASE FAMILY DOMAIN-CONTAINING PROTEIN 1"/>
    <property type="match status" value="1"/>
</dbReference>
<feature type="transmembrane region" description="Helical" evidence="2">
    <location>
        <begin position="33"/>
        <end position="57"/>
    </location>
</feature>
<proteinExistence type="predicted"/>
<dbReference type="InterPro" id="IPR051675">
    <property type="entry name" value="Endo/Exo/Phosphatase_dom_1"/>
</dbReference>
<name>A0AAP4BZM2_9CORY</name>
<keyword evidence="4" id="KW-0238">DNA-binding</keyword>
<dbReference type="GO" id="GO:0015627">
    <property type="term" value="C:type II protein secretion system complex"/>
    <property type="evidence" value="ECO:0007669"/>
    <property type="project" value="TreeGrafter"/>
</dbReference>
<dbReference type="SMART" id="SM00278">
    <property type="entry name" value="HhH1"/>
    <property type="match status" value="2"/>
</dbReference>
<evidence type="ECO:0000313" key="5">
    <source>
        <dbReference type="Proteomes" id="UP001226160"/>
    </source>
</evidence>
<keyword evidence="2" id="KW-0472">Membrane</keyword>
<evidence type="ECO:0000259" key="3">
    <source>
        <dbReference type="SMART" id="SM00278"/>
    </source>
</evidence>